<proteinExistence type="inferred from homology"/>
<organism evidence="3 4">
    <name type="scientific">Oharaeibacter diazotrophicus</name>
    <dbReference type="NCBI Taxonomy" id="1920512"/>
    <lineage>
        <taxon>Bacteria</taxon>
        <taxon>Pseudomonadati</taxon>
        <taxon>Pseudomonadota</taxon>
        <taxon>Alphaproteobacteria</taxon>
        <taxon>Hyphomicrobiales</taxon>
        <taxon>Pleomorphomonadaceae</taxon>
        <taxon>Oharaeibacter</taxon>
    </lineage>
</organism>
<dbReference type="Gene3D" id="3.30.370.10">
    <property type="entry name" value="Barstar-like"/>
    <property type="match status" value="1"/>
</dbReference>
<dbReference type="OrthoDB" id="7575400at2"/>
<evidence type="ECO:0000256" key="1">
    <source>
        <dbReference type="ARBA" id="ARBA00006845"/>
    </source>
</evidence>
<dbReference type="Pfam" id="PF01337">
    <property type="entry name" value="Barstar"/>
    <property type="match status" value="1"/>
</dbReference>
<comment type="similarity">
    <text evidence="1">Belongs to the barstar family.</text>
</comment>
<keyword evidence="4" id="KW-1185">Reference proteome</keyword>
<evidence type="ECO:0000313" key="3">
    <source>
        <dbReference type="EMBL" id="TDP87524.1"/>
    </source>
</evidence>
<protein>
    <submittedName>
        <fullName evidence="3">Barstar (Barnase inhibitor)</fullName>
    </submittedName>
</protein>
<dbReference type="InterPro" id="IPR000468">
    <property type="entry name" value="Barstar"/>
</dbReference>
<dbReference type="EMBL" id="SNXY01000006">
    <property type="protein sequence ID" value="TDP87524.1"/>
    <property type="molecule type" value="Genomic_DNA"/>
</dbReference>
<sequence>MAGRTDFVYSSQPESLLEDGDFVARIPSGLASKHELLETLSEVAAFPGYFGRNWDALVDCLRDFGWIENRRVVLVHDDLPLRNDPAECRTYIDVLKGVLEDWATNPEPGSFVSTPDWPNVARDLVVVFPPETMASIDFILKLIQRRRS</sequence>
<accession>A0A4R6RLU9</accession>
<gene>
    <name evidence="3" type="ORF">EDD54_1420</name>
</gene>
<name>A0A4R6RLU9_9HYPH</name>
<evidence type="ECO:0000259" key="2">
    <source>
        <dbReference type="Pfam" id="PF01337"/>
    </source>
</evidence>
<dbReference type="InterPro" id="IPR035905">
    <property type="entry name" value="Barstar-like_sf"/>
</dbReference>
<dbReference type="RefSeq" id="WP_126535363.1">
    <property type="nucleotide sequence ID" value="NZ_BSPM01000008.1"/>
</dbReference>
<reference evidence="3 4" key="1">
    <citation type="submission" date="2019-03" db="EMBL/GenBank/DDBJ databases">
        <title>Genomic Encyclopedia of Type Strains, Phase IV (KMG-IV): sequencing the most valuable type-strain genomes for metagenomic binning, comparative biology and taxonomic classification.</title>
        <authorList>
            <person name="Goeker M."/>
        </authorList>
    </citation>
    <scope>NUCLEOTIDE SEQUENCE [LARGE SCALE GENOMIC DNA]</scope>
    <source>
        <strain evidence="3 4">DSM 102969</strain>
    </source>
</reference>
<dbReference type="SUPFAM" id="SSF52038">
    <property type="entry name" value="Barstar-related"/>
    <property type="match status" value="1"/>
</dbReference>
<dbReference type="Proteomes" id="UP000294547">
    <property type="component" value="Unassembled WGS sequence"/>
</dbReference>
<comment type="caution">
    <text evidence="3">The sequence shown here is derived from an EMBL/GenBank/DDBJ whole genome shotgun (WGS) entry which is preliminary data.</text>
</comment>
<dbReference type="AlphaFoldDB" id="A0A4R6RLU9"/>
<evidence type="ECO:0000313" key="4">
    <source>
        <dbReference type="Proteomes" id="UP000294547"/>
    </source>
</evidence>
<feature type="domain" description="Barstar (barnase inhibitor)" evidence="2">
    <location>
        <begin position="29"/>
        <end position="108"/>
    </location>
</feature>